<accession>A0A517Y5S9</accession>
<dbReference type="Proteomes" id="UP000315017">
    <property type="component" value="Chromosome"/>
</dbReference>
<dbReference type="EMBL" id="CP036274">
    <property type="protein sequence ID" value="QDU25585.1"/>
    <property type="molecule type" value="Genomic_DNA"/>
</dbReference>
<dbReference type="AlphaFoldDB" id="A0A517Y5S9"/>
<name>A0A517Y5S9_9BACT</name>
<reference evidence="1 2" key="1">
    <citation type="submission" date="2019-02" db="EMBL/GenBank/DDBJ databases">
        <title>Deep-cultivation of Planctomycetes and their phenomic and genomic characterization uncovers novel biology.</title>
        <authorList>
            <person name="Wiegand S."/>
            <person name="Jogler M."/>
            <person name="Boedeker C."/>
            <person name="Pinto D."/>
            <person name="Vollmers J."/>
            <person name="Rivas-Marin E."/>
            <person name="Kohn T."/>
            <person name="Peeters S.H."/>
            <person name="Heuer A."/>
            <person name="Rast P."/>
            <person name="Oberbeckmann S."/>
            <person name="Bunk B."/>
            <person name="Jeske O."/>
            <person name="Meyerdierks A."/>
            <person name="Storesund J.E."/>
            <person name="Kallscheuer N."/>
            <person name="Luecker S."/>
            <person name="Lage O.M."/>
            <person name="Pohl T."/>
            <person name="Merkel B.J."/>
            <person name="Hornburger P."/>
            <person name="Mueller R.-W."/>
            <person name="Bruemmer F."/>
            <person name="Labrenz M."/>
            <person name="Spormann A.M."/>
            <person name="Op den Camp H."/>
            <person name="Overmann J."/>
            <person name="Amann R."/>
            <person name="Jetten M.S.M."/>
            <person name="Mascher T."/>
            <person name="Medema M.H."/>
            <person name="Devos D.P."/>
            <person name="Kaster A.-K."/>
            <person name="Ovreas L."/>
            <person name="Rohde M."/>
            <person name="Galperin M.Y."/>
            <person name="Jogler C."/>
        </authorList>
    </citation>
    <scope>NUCLEOTIDE SEQUENCE [LARGE SCALE GENOMIC DNA]</scope>
    <source>
        <strain evidence="1 2">ETA_A8</strain>
    </source>
</reference>
<dbReference type="RefSeq" id="WP_145084769.1">
    <property type="nucleotide sequence ID" value="NZ_CP036274.1"/>
</dbReference>
<organism evidence="1 2">
    <name type="scientific">Anatilimnocola aggregata</name>
    <dbReference type="NCBI Taxonomy" id="2528021"/>
    <lineage>
        <taxon>Bacteria</taxon>
        <taxon>Pseudomonadati</taxon>
        <taxon>Planctomycetota</taxon>
        <taxon>Planctomycetia</taxon>
        <taxon>Pirellulales</taxon>
        <taxon>Pirellulaceae</taxon>
        <taxon>Anatilimnocola</taxon>
    </lineage>
</organism>
<sequence>MSVEMITRLLGEGGMTAAEAILTWKLFGPLATHIGQKLPGLTDQGAANLKNVINFAVEKIGTAINEPGQVLPRVFRGAMSEAVFCDDRIAAEYLGGVLASSRVPLIGNKPEEPVVEEDDRGVVINSLIARLSSFQLRTHYILYHALRDLYEGVGPVNRLHAGVKMPGATFMVALTHNRTSACGEKLAAIVNHAFSGLYRESLIGDYEIFGADAENSFRFKPSEFGQELFMWGYGYGNLLTPHFFNPHLSFPISSDIYLPSEDIKLVVHDPEDSIQVKSYWYDPNWSEWCCRLTRPYFDLE</sequence>
<evidence type="ECO:0000313" key="1">
    <source>
        <dbReference type="EMBL" id="QDU25585.1"/>
    </source>
</evidence>
<evidence type="ECO:0000313" key="2">
    <source>
        <dbReference type="Proteomes" id="UP000315017"/>
    </source>
</evidence>
<dbReference type="KEGG" id="aagg:ETAA8_06550"/>
<keyword evidence="2" id="KW-1185">Reference proteome</keyword>
<dbReference type="OrthoDB" id="3078813at2"/>
<proteinExistence type="predicted"/>
<gene>
    <name evidence="1" type="ORF">ETAA8_06550</name>
</gene>
<protein>
    <submittedName>
        <fullName evidence="1">Uncharacterized protein</fullName>
    </submittedName>
</protein>